<protein>
    <submittedName>
        <fullName evidence="2">Uncharacterized protein</fullName>
    </submittedName>
</protein>
<dbReference type="EMBL" id="ONZP01000804">
    <property type="protein sequence ID" value="SPJ90997.1"/>
    <property type="molecule type" value="Genomic_DNA"/>
</dbReference>
<keyword evidence="1" id="KW-0472">Membrane</keyword>
<feature type="transmembrane region" description="Helical" evidence="1">
    <location>
        <begin position="79"/>
        <end position="98"/>
    </location>
</feature>
<proteinExistence type="predicted"/>
<keyword evidence="3" id="KW-1185">Reference proteome</keyword>
<evidence type="ECO:0000313" key="3">
    <source>
        <dbReference type="Proteomes" id="UP001187734"/>
    </source>
</evidence>
<sequence length="125" mass="13928">MTLGLKAYCRSVYRDVGTDSRELQPTVPRMANIPTIEPYGLAMGQLAIFSILSAISISLRTLVRFQHTVFGSDGAPMVVGYVLLLFGYLQVLFTCLDGNSYQATYYRRPAQVLRLFPFLAASHND</sequence>
<evidence type="ECO:0000256" key="1">
    <source>
        <dbReference type="SAM" id="Phobius"/>
    </source>
</evidence>
<gene>
    <name evidence="2" type="ORF">FTOL_13399</name>
</gene>
<feature type="transmembrane region" description="Helical" evidence="1">
    <location>
        <begin position="39"/>
        <end position="59"/>
    </location>
</feature>
<reference evidence="2" key="1">
    <citation type="submission" date="2018-03" db="EMBL/GenBank/DDBJ databases">
        <authorList>
            <person name="Guldener U."/>
        </authorList>
    </citation>
    <scope>NUCLEOTIDE SEQUENCE</scope>
</reference>
<keyword evidence="1" id="KW-1133">Transmembrane helix</keyword>
<accession>A0AAE8MMJ9</accession>
<evidence type="ECO:0000313" key="2">
    <source>
        <dbReference type="EMBL" id="SPJ90997.1"/>
    </source>
</evidence>
<dbReference type="Proteomes" id="UP001187734">
    <property type="component" value="Unassembled WGS sequence"/>
</dbReference>
<comment type="caution">
    <text evidence="2">The sequence shown here is derived from an EMBL/GenBank/DDBJ whole genome shotgun (WGS) entry which is preliminary data.</text>
</comment>
<keyword evidence="1" id="KW-0812">Transmembrane</keyword>
<dbReference type="AlphaFoldDB" id="A0AAE8MMJ9"/>
<organism evidence="2 3">
    <name type="scientific">Fusarium torulosum</name>
    <dbReference type="NCBI Taxonomy" id="33205"/>
    <lineage>
        <taxon>Eukaryota</taxon>
        <taxon>Fungi</taxon>
        <taxon>Dikarya</taxon>
        <taxon>Ascomycota</taxon>
        <taxon>Pezizomycotina</taxon>
        <taxon>Sordariomycetes</taxon>
        <taxon>Hypocreomycetidae</taxon>
        <taxon>Hypocreales</taxon>
        <taxon>Nectriaceae</taxon>
        <taxon>Fusarium</taxon>
    </lineage>
</organism>
<name>A0AAE8MMJ9_9HYPO</name>